<keyword evidence="1" id="KW-0547">Nucleotide-binding</keyword>
<dbReference type="InterPro" id="IPR032781">
    <property type="entry name" value="ABC_tran_Xtn"/>
</dbReference>
<organism evidence="5 6">
    <name type="scientific">Lacrimispora xylanolytica</name>
    <dbReference type="NCBI Taxonomy" id="29375"/>
    <lineage>
        <taxon>Bacteria</taxon>
        <taxon>Bacillati</taxon>
        <taxon>Bacillota</taxon>
        <taxon>Clostridia</taxon>
        <taxon>Lachnospirales</taxon>
        <taxon>Lachnospiraceae</taxon>
        <taxon>Lacrimispora</taxon>
    </lineage>
</organism>
<evidence type="ECO:0000313" key="6">
    <source>
        <dbReference type="Proteomes" id="UP001163115"/>
    </source>
</evidence>
<name>A0ABY7A723_9FIRM</name>
<proteinExistence type="predicted"/>
<feature type="domain" description="ABC transporter" evidence="4">
    <location>
        <begin position="3"/>
        <end position="258"/>
    </location>
</feature>
<dbReference type="Gene3D" id="3.40.50.300">
    <property type="entry name" value="P-loop containing nucleotide triphosphate hydrolases"/>
    <property type="match status" value="2"/>
</dbReference>
<keyword evidence="2 5" id="KW-0067">ATP-binding</keyword>
<dbReference type="GO" id="GO:0005524">
    <property type="term" value="F:ATP binding"/>
    <property type="evidence" value="ECO:0007669"/>
    <property type="project" value="UniProtKB-KW"/>
</dbReference>
<keyword evidence="6" id="KW-1185">Reference proteome</keyword>
<dbReference type="Gene3D" id="1.10.287.380">
    <property type="entry name" value="Valyl-tRNA synthetase, C-terminal domain"/>
    <property type="match status" value="1"/>
</dbReference>
<dbReference type="InterPro" id="IPR027417">
    <property type="entry name" value="P-loop_NTPase"/>
</dbReference>
<dbReference type="Pfam" id="PF00005">
    <property type="entry name" value="ABC_tran"/>
    <property type="match status" value="2"/>
</dbReference>
<feature type="coiled-coil region" evidence="3">
    <location>
        <begin position="564"/>
        <end position="631"/>
    </location>
</feature>
<dbReference type="InterPro" id="IPR037118">
    <property type="entry name" value="Val-tRNA_synth_C_sf"/>
</dbReference>
<dbReference type="SUPFAM" id="SSF52540">
    <property type="entry name" value="P-loop containing nucleoside triphosphate hydrolases"/>
    <property type="match status" value="2"/>
</dbReference>
<accession>A0ABY7A723</accession>
<evidence type="ECO:0000256" key="1">
    <source>
        <dbReference type="ARBA" id="ARBA00022741"/>
    </source>
</evidence>
<sequence>MILSCSNISKAFGSNEVIKHASFHIEEHEKAAIVGINGAGKSTLLKIIIGEMPSDEGEVVISKGKTMGYLSQHQDLSGERTVFEEVLEIKRPIIEMEAKIRQMELDMKHLTGDALNDMLSSYSRLNHEFEQQNGYAYQSEVTGVLKGLGFAEEDFKKPVSALSGGQKTRVALGRLLLSKPDIILLDEPTNHLDMESIAWLEGYLINYDGSVIIVAHDRYFLDRVVTKIVELDNGIMSVYQGNYTDYSGKRAMIREAKMKAYLNQQQEIKHQEEVITKLKSFNREKSIRRAESREKMLDKIERLDKPSEVNDEMKIRLEPNIISGNDVLTVRDLKKAFDQNLLFDHVDFEIKRGERVAIIGGNGTGKTTILKMLNGILGADQGEIVLGSKVHIGYYDQEHQVLHMDKTLFDELQDTYPSMNNTQIRNILAAFLFTGDDVYKRVKDLSGGERGRVSLAKLMLSEANFLILDEPTNHLDITSKEILEEALNNYTGTVLYVSHDRYFINRTATRILDLTNQTMVNYIGNYDYYLEKRELMTSLYAASPVTADDTREDTSETKLDWKAQKEEQARLRKRQNELKKIEEEIHKLETRDGEIDQLLVKEEIFTDVPKLMELNQEKDAIGKQLESLYQQWEELAE</sequence>
<dbReference type="Proteomes" id="UP001163115">
    <property type="component" value="Chromosome"/>
</dbReference>
<reference evidence="5" key="1">
    <citation type="submission" date="2022-11" db="EMBL/GenBank/DDBJ databases">
        <title>Lacrimispora xylanolytica sy1, complete genome.</title>
        <authorList>
            <person name="Choi S."/>
        </authorList>
    </citation>
    <scope>NUCLEOTIDE SEQUENCE</scope>
    <source>
        <strain evidence="5">Sy1</strain>
    </source>
</reference>
<dbReference type="CDD" id="cd03221">
    <property type="entry name" value="ABCF_EF-3"/>
    <property type="match status" value="2"/>
</dbReference>
<dbReference type="PANTHER" id="PTHR42855">
    <property type="entry name" value="ABC TRANSPORTER ATP-BINDING SUBUNIT"/>
    <property type="match status" value="1"/>
</dbReference>
<dbReference type="EMBL" id="CP113524">
    <property type="protein sequence ID" value="WAJ22470.1"/>
    <property type="molecule type" value="Genomic_DNA"/>
</dbReference>
<dbReference type="PROSITE" id="PS00211">
    <property type="entry name" value="ABC_TRANSPORTER_1"/>
    <property type="match status" value="1"/>
</dbReference>
<dbReference type="Pfam" id="PF12848">
    <property type="entry name" value="ABC_tran_Xtn"/>
    <property type="match status" value="1"/>
</dbReference>
<evidence type="ECO:0000256" key="3">
    <source>
        <dbReference type="SAM" id="Coils"/>
    </source>
</evidence>
<dbReference type="InterPro" id="IPR003439">
    <property type="entry name" value="ABC_transporter-like_ATP-bd"/>
</dbReference>
<evidence type="ECO:0000313" key="5">
    <source>
        <dbReference type="EMBL" id="WAJ22470.1"/>
    </source>
</evidence>
<gene>
    <name evidence="5" type="ORF">OW255_12890</name>
</gene>
<dbReference type="InterPro" id="IPR003593">
    <property type="entry name" value="AAA+_ATPase"/>
</dbReference>
<dbReference type="RefSeq" id="WP_024835358.1">
    <property type="nucleotide sequence ID" value="NZ_CP113524.1"/>
</dbReference>
<dbReference type="PROSITE" id="PS50893">
    <property type="entry name" value="ABC_TRANSPORTER_2"/>
    <property type="match status" value="2"/>
</dbReference>
<evidence type="ECO:0000259" key="4">
    <source>
        <dbReference type="PROSITE" id="PS50893"/>
    </source>
</evidence>
<keyword evidence="3" id="KW-0175">Coiled coil</keyword>
<dbReference type="InterPro" id="IPR051309">
    <property type="entry name" value="ABCF_ATPase"/>
</dbReference>
<feature type="domain" description="ABC transporter" evidence="4">
    <location>
        <begin position="328"/>
        <end position="541"/>
    </location>
</feature>
<dbReference type="SMART" id="SM00382">
    <property type="entry name" value="AAA"/>
    <property type="match status" value="2"/>
</dbReference>
<evidence type="ECO:0000256" key="2">
    <source>
        <dbReference type="ARBA" id="ARBA00022840"/>
    </source>
</evidence>
<dbReference type="PANTHER" id="PTHR42855:SF2">
    <property type="entry name" value="DRUG RESISTANCE ABC TRANSPORTER,ATP-BINDING PROTEIN"/>
    <property type="match status" value="1"/>
</dbReference>
<dbReference type="Pfam" id="PF16326">
    <property type="entry name" value="ABC_tran_CTD"/>
    <property type="match status" value="1"/>
</dbReference>
<protein>
    <submittedName>
        <fullName evidence="5">ABC-F family ATP-binding cassette domain-containing protein</fullName>
    </submittedName>
</protein>
<dbReference type="InterPro" id="IPR032524">
    <property type="entry name" value="ABC_tran_C"/>
</dbReference>
<dbReference type="InterPro" id="IPR017871">
    <property type="entry name" value="ABC_transporter-like_CS"/>
</dbReference>